<reference evidence="2 3" key="1">
    <citation type="journal article" date="2013" name="Genome Announc.">
        <title>Draft Genome Sequence of the Cellulolytic, Mesophilic, Anaerobic Bacterium Clostridium termitidis Strain CT1112 (DSM 5398).</title>
        <authorList>
            <person name="Lal S."/>
            <person name="Ramachandran U."/>
            <person name="Zhang X."/>
            <person name="Munir R."/>
            <person name="Sparling R."/>
            <person name="Levin D.B."/>
        </authorList>
    </citation>
    <scope>NUCLEOTIDE SEQUENCE [LARGE SCALE GENOMIC DNA]</scope>
    <source>
        <strain evidence="2 3">CT1112</strain>
    </source>
</reference>
<name>S0FGH9_RUMCE</name>
<dbReference type="STRING" id="1195236.CTER_4135"/>
<dbReference type="InterPro" id="IPR019121">
    <property type="entry name" value="CRISPR-assoc_CXXC-CXXC_dom"/>
</dbReference>
<dbReference type="Pfam" id="PF09706">
    <property type="entry name" value="Cas_CXXC_CXXC"/>
    <property type="match status" value="1"/>
</dbReference>
<dbReference type="AlphaFoldDB" id="S0FGH9"/>
<dbReference type="Proteomes" id="UP000014155">
    <property type="component" value="Unassembled WGS sequence"/>
</dbReference>
<dbReference type="CDD" id="cd09754">
    <property type="entry name" value="Cas8a1_I-A"/>
    <property type="match status" value="1"/>
</dbReference>
<evidence type="ECO:0000313" key="3">
    <source>
        <dbReference type="Proteomes" id="UP000014155"/>
    </source>
</evidence>
<keyword evidence="3" id="KW-1185">Reference proteome</keyword>
<comment type="caution">
    <text evidence="2">The sequence shown here is derived from an EMBL/GenBank/DDBJ whole genome shotgun (WGS) entry which is preliminary data.</text>
</comment>
<feature type="domain" description="CRISPR-associated protein CXXC-CXXC" evidence="1">
    <location>
        <begin position="233"/>
        <end position="292"/>
    </location>
</feature>
<dbReference type="PATRIC" id="fig|1195236.3.peg.4353"/>
<proteinExistence type="predicted"/>
<evidence type="ECO:0000259" key="1">
    <source>
        <dbReference type="Pfam" id="PF09706"/>
    </source>
</evidence>
<accession>S0FGH9</accession>
<dbReference type="EMBL" id="AORV01000059">
    <property type="protein sequence ID" value="EMS70152.1"/>
    <property type="molecule type" value="Genomic_DNA"/>
</dbReference>
<gene>
    <name evidence="2" type="ORF">CTER_4135</name>
</gene>
<evidence type="ECO:0000313" key="2">
    <source>
        <dbReference type="EMBL" id="EMS70152.1"/>
    </source>
</evidence>
<dbReference type="InterPro" id="IPR010180">
    <property type="entry name" value="CRISPR-assoc_prot_CXXC-CXXC"/>
</dbReference>
<dbReference type="eggNOG" id="ENOG502Z80D">
    <property type="taxonomic scope" value="Bacteria"/>
</dbReference>
<sequence>MIYLENEIIRLALGDWSWNASVAGFINIIGEENVTYDGASAQIPVNCLEDFEDRYFRYFIDTYEKALPWYRIVSFKNTIGFYNENGFEGLDLKKLKSINDYIKDTVKRYLTSNSFKSAFELMGEAERMAELEKNLSKVREPKDDTDFEKVKEEVIGELKKQFEIINKIIEYCGNENGRRFIGAKNVIYTIIRNGWNGISFLNPQTKIKDIYEDYRTYFVDEAREYLAADKQKFRYKCFTCGAPIRDMNNDMSFLNQSGFDTARKPSHVWDFVNDIALCPVCKLIYSCLPAGFVYVNNTGLYINANVNMRYNVRVNRSARDSVLKEGRNETASRRIYKVLVEAMERERIEKSRYELADVQVVRYENERFKFNLLPESTIKLIHKYHDEISGLIRTGYKEGKESYSIYEQVLENIFNNQNLFLLVYKLLHFKTASNKDCFFHMGHVEDILSINAGLIKSLGGMENMDENRNYINEAKNSGYHLRKAFMKNNEKTGKIPGISYRLLNALKTGNRNMFMDVLLNSYLYTGNKVPAVISEIFRSDELFSTIGYSFVTGFIAERSDDSGNEANNEKTVNGEEN</sequence>
<organism evidence="2 3">
    <name type="scientific">Ruminiclostridium cellobioparum subsp. termitidis CT1112</name>
    <dbReference type="NCBI Taxonomy" id="1195236"/>
    <lineage>
        <taxon>Bacteria</taxon>
        <taxon>Bacillati</taxon>
        <taxon>Bacillota</taxon>
        <taxon>Clostridia</taxon>
        <taxon>Eubacteriales</taxon>
        <taxon>Oscillospiraceae</taxon>
        <taxon>Ruminiclostridium</taxon>
    </lineage>
</organism>
<dbReference type="NCBIfam" id="TIGR01908">
    <property type="entry name" value="cas_CXXC_CXXC"/>
    <property type="match status" value="1"/>
</dbReference>
<protein>
    <submittedName>
        <fullName evidence="2">CRISPR-associated CXXC_CXXC protein Cst1</fullName>
    </submittedName>
</protein>